<sequence>MVQNKFSSGKENMAAGKVKSGKKAHIKVNMTAGAGGNLYALLDGKTGNPANAREFDATHHDEDEMFFKLRKGFEGTDEEMEMALARVNCLNFIHNALKKDIARSVPGGLGGSKDTEIYHRGVYKDISYDVGVHSYVTDSGVVTAQAFVKLTDLSIQGVEINAAIWSAHAAMVDEAKLDHATKVVTKLGKFYWAPRWKYVVAYLRERMYAYNEFGDIVPELDEPKVSVEAGGPFDENDDTEQEFEMDIFSGSSGTIIGTKGAKIQELKSLSGVKDIRMPKKEEDAPRPRARDIVKITLIGTGRAISKAKVLIEAVVDEWANAPRPSRDGGAGFGGGFNAGGGDIGGNSAETAALIAGGNSGWGSAEPAGDEDWADDANADAAQKVIPTAW</sequence>
<keyword evidence="1" id="KW-0694">RNA-binding</keyword>
<name>A0AAD9SVP0_9HELO</name>
<dbReference type="Gene3D" id="3.30.1370.10">
    <property type="entry name" value="K Homology domain, type 1"/>
    <property type="match status" value="1"/>
</dbReference>
<accession>A0AAD9SVP0</accession>
<dbReference type="InterPro" id="IPR004087">
    <property type="entry name" value="KH_dom"/>
</dbReference>
<dbReference type="Pfam" id="PF00013">
    <property type="entry name" value="KH_1"/>
    <property type="match status" value="1"/>
</dbReference>
<gene>
    <name evidence="4" type="ORF">QTJ16_005769</name>
</gene>
<dbReference type="Proteomes" id="UP001285354">
    <property type="component" value="Unassembled WGS sequence"/>
</dbReference>
<dbReference type="AlphaFoldDB" id="A0AAD9SVP0"/>
<dbReference type="EMBL" id="JAUBYV010000009">
    <property type="protein sequence ID" value="KAK2624576.1"/>
    <property type="molecule type" value="Genomic_DNA"/>
</dbReference>
<dbReference type="PROSITE" id="PS50084">
    <property type="entry name" value="KH_TYPE_1"/>
    <property type="match status" value="1"/>
</dbReference>
<comment type="caution">
    <text evidence="4">The sequence shown here is derived from an EMBL/GenBank/DDBJ whole genome shotgun (WGS) entry which is preliminary data.</text>
</comment>
<protein>
    <recommendedName>
        <fullName evidence="3">K Homology domain-containing protein</fullName>
    </recommendedName>
</protein>
<proteinExistence type="predicted"/>
<keyword evidence="5" id="KW-1185">Reference proteome</keyword>
<feature type="compositionally biased region" description="Acidic residues" evidence="2">
    <location>
        <begin position="367"/>
        <end position="377"/>
    </location>
</feature>
<dbReference type="InterPro" id="IPR036612">
    <property type="entry name" value="KH_dom_type_1_sf"/>
</dbReference>
<dbReference type="GO" id="GO:0003723">
    <property type="term" value="F:RNA binding"/>
    <property type="evidence" value="ECO:0007669"/>
    <property type="project" value="UniProtKB-UniRule"/>
</dbReference>
<organism evidence="4 5">
    <name type="scientific">Diplocarpon rosae</name>
    <dbReference type="NCBI Taxonomy" id="946125"/>
    <lineage>
        <taxon>Eukaryota</taxon>
        <taxon>Fungi</taxon>
        <taxon>Dikarya</taxon>
        <taxon>Ascomycota</taxon>
        <taxon>Pezizomycotina</taxon>
        <taxon>Leotiomycetes</taxon>
        <taxon>Helotiales</taxon>
        <taxon>Drepanopezizaceae</taxon>
        <taxon>Diplocarpon</taxon>
    </lineage>
</organism>
<evidence type="ECO:0000313" key="5">
    <source>
        <dbReference type="Proteomes" id="UP001285354"/>
    </source>
</evidence>
<reference evidence="4" key="1">
    <citation type="submission" date="2023-06" db="EMBL/GenBank/DDBJ databases">
        <title>Draft genome of Marssonina rosae.</title>
        <authorList>
            <person name="Cheng Q."/>
        </authorList>
    </citation>
    <scope>NUCLEOTIDE SEQUENCE</scope>
    <source>
        <strain evidence="4">R4</strain>
    </source>
</reference>
<dbReference type="InterPro" id="IPR004088">
    <property type="entry name" value="KH_dom_type_1"/>
</dbReference>
<evidence type="ECO:0000256" key="2">
    <source>
        <dbReference type="SAM" id="MobiDB-lite"/>
    </source>
</evidence>
<dbReference type="SMART" id="SM00322">
    <property type="entry name" value="KH"/>
    <property type="match status" value="1"/>
</dbReference>
<evidence type="ECO:0000259" key="3">
    <source>
        <dbReference type="SMART" id="SM00322"/>
    </source>
</evidence>
<dbReference type="SUPFAM" id="SSF54791">
    <property type="entry name" value="Eukaryotic type KH-domain (KH-domain type I)"/>
    <property type="match status" value="1"/>
</dbReference>
<evidence type="ECO:0000256" key="1">
    <source>
        <dbReference type="PROSITE-ProRule" id="PRU00117"/>
    </source>
</evidence>
<feature type="region of interest" description="Disordered" evidence="2">
    <location>
        <begin position="356"/>
        <end position="389"/>
    </location>
</feature>
<evidence type="ECO:0000313" key="4">
    <source>
        <dbReference type="EMBL" id="KAK2624576.1"/>
    </source>
</evidence>
<feature type="domain" description="K Homology" evidence="3">
    <location>
        <begin position="239"/>
        <end position="316"/>
    </location>
</feature>